<comment type="caution">
    <text evidence="2">The sequence shown here is derived from an EMBL/GenBank/DDBJ whole genome shotgun (WGS) entry which is preliminary data.</text>
</comment>
<gene>
    <name evidence="2" type="ORF">Q9L58_001485</name>
</gene>
<protein>
    <submittedName>
        <fullName evidence="2">Uncharacterized protein</fullName>
    </submittedName>
</protein>
<evidence type="ECO:0000256" key="1">
    <source>
        <dbReference type="SAM" id="MobiDB-lite"/>
    </source>
</evidence>
<proteinExistence type="predicted"/>
<name>A0ABR3GU65_9PEZI</name>
<feature type="compositionally biased region" description="Basic and acidic residues" evidence="1">
    <location>
        <begin position="18"/>
        <end position="31"/>
    </location>
</feature>
<evidence type="ECO:0000313" key="2">
    <source>
        <dbReference type="EMBL" id="KAL0639457.1"/>
    </source>
</evidence>
<dbReference type="EMBL" id="JBBBZM010000011">
    <property type="protein sequence ID" value="KAL0639457.1"/>
    <property type="molecule type" value="Genomic_DNA"/>
</dbReference>
<dbReference type="Proteomes" id="UP001447188">
    <property type="component" value="Unassembled WGS sequence"/>
</dbReference>
<accession>A0ABR3GU65</accession>
<reference evidence="2 3" key="1">
    <citation type="submission" date="2024-02" db="EMBL/GenBank/DDBJ databases">
        <title>Discinaceae phylogenomics.</title>
        <authorList>
            <person name="Dirks A.C."/>
            <person name="James T.Y."/>
        </authorList>
    </citation>
    <scope>NUCLEOTIDE SEQUENCE [LARGE SCALE GENOMIC DNA]</scope>
    <source>
        <strain evidence="2 3">ACD0624</strain>
    </source>
</reference>
<organism evidence="2 3">
    <name type="scientific">Discina gigas</name>
    <dbReference type="NCBI Taxonomy" id="1032678"/>
    <lineage>
        <taxon>Eukaryota</taxon>
        <taxon>Fungi</taxon>
        <taxon>Dikarya</taxon>
        <taxon>Ascomycota</taxon>
        <taxon>Pezizomycotina</taxon>
        <taxon>Pezizomycetes</taxon>
        <taxon>Pezizales</taxon>
        <taxon>Discinaceae</taxon>
        <taxon>Discina</taxon>
    </lineage>
</organism>
<sequence>MENEQENQNRDSGGSWCGRDRGQGPTVDDMKEPALVLGVETGGSSFAIDEDVLQDDMELDALQITEKEWQRLENDAMISCQLKSATFIRDKDVEEGSQRGVILAPLRQHIYSLSERQARIEAYDEEKKRNTEWWARIQQLAKRKREMEEEVKAREIMHLKGVIKVAINRINLLQRGYRVAKKYPSRHRAAAAGMGSNKANNML</sequence>
<feature type="region of interest" description="Disordered" evidence="1">
    <location>
        <begin position="1"/>
        <end position="31"/>
    </location>
</feature>
<evidence type="ECO:0000313" key="3">
    <source>
        <dbReference type="Proteomes" id="UP001447188"/>
    </source>
</evidence>
<keyword evidence="3" id="KW-1185">Reference proteome</keyword>